<dbReference type="Pfam" id="PF23237">
    <property type="entry name" value="HYR_4C"/>
    <property type="match status" value="1"/>
</dbReference>
<sequence length="97" mass="10214">INWTFDDGNGNSIVVPQNVIVDDTTDPTAPTLADLTGECSVTATAPTITDNCNGTIITGTTTDPLTYTTQGTFVITWTFDDGNGNSIDVDQNVIVDD</sequence>
<evidence type="ECO:0000313" key="3">
    <source>
        <dbReference type="Proteomes" id="UP001165381"/>
    </source>
</evidence>
<protein>
    <recommendedName>
        <fullName evidence="1">HYR-like domain-containing protein</fullName>
    </recommendedName>
</protein>
<accession>A0ABT0QID3</accession>
<feature type="domain" description="HYR-like" evidence="1">
    <location>
        <begin position="36"/>
        <end position="92"/>
    </location>
</feature>
<dbReference type="EMBL" id="JAMFLZ010000038">
    <property type="protein sequence ID" value="MCL6296752.1"/>
    <property type="molecule type" value="Genomic_DNA"/>
</dbReference>
<proteinExistence type="predicted"/>
<reference evidence="2" key="1">
    <citation type="submission" date="2022-05" db="EMBL/GenBank/DDBJ databases">
        <authorList>
            <person name="Park J.-S."/>
        </authorList>
    </citation>
    <scope>NUCLEOTIDE SEQUENCE</scope>
    <source>
        <strain evidence="2">2012CJ34-3</strain>
    </source>
</reference>
<keyword evidence="3" id="KW-1185">Reference proteome</keyword>
<dbReference type="Proteomes" id="UP001165381">
    <property type="component" value="Unassembled WGS sequence"/>
</dbReference>
<dbReference type="InterPro" id="IPR057078">
    <property type="entry name" value="HYR-4C"/>
</dbReference>
<evidence type="ECO:0000259" key="1">
    <source>
        <dbReference type="Pfam" id="PF23237"/>
    </source>
</evidence>
<feature type="non-terminal residue" evidence="2">
    <location>
        <position position="1"/>
    </location>
</feature>
<feature type="non-terminal residue" evidence="2">
    <location>
        <position position="97"/>
    </location>
</feature>
<comment type="caution">
    <text evidence="2">The sequence shown here is derived from an EMBL/GenBank/DDBJ whole genome shotgun (WGS) entry which is preliminary data.</text>
</comment>
<organism evidence="2 3">
    <name type="scientific">Jejuia spongiicola</name>
    <dbReference type="NCBI Taxonomy" id="2942207"/>
    <lineage>
        <taxon>Bacteria</taxon>
        <taxon>Pseudomonadati</taxon>
        <taxon>Bacteroidota</taxon>
        <taxon>Flavobacteriia</taxon>
        <taxon>Flavobacteriales</taxon>
        <taxon>Flavobacteriaceae</taxon>
        <taxon>Jejuia</taxon>
    </lineage>
</organism>
<dbReference type="RefSeq" id="WP_249974068.1">
    <property type="nucleotide sequence ID" value="NZ_JAMFLZ010000038.1"/>
</dbReference>
<gene>
    <name evidence="2" type="ORF">M3P09_17255</name>
</gene>
<evidence type="ECO:0000313" key="2">
    <source>
        <dbReference type="EMBL" id="MCL6296752.1"/>
    </source>
</evidence>
<name>A0ABT0QID3_9FLAO</name>